<dbReference type="Gene3D" id="3.40.50.2300">
    <property type="match status" value="1"/>
</dbReference>
<proteinExistence type="predicted"/>
<organism evidence="1 2">
    <name type="scientific">Leucobacter albus</name>
    <dbReference type="NCBI Taxonomy" id="272210"/>
    <lineage>
        <taxon>Bacteria</taxon>
        <taxon>Bacillati</taxon>
        <taxon>Actinomycetota</taxon>
        <taxon>Actinomycetes</taxon>
        <taxon>Micrococcales</taxon>
        <taxon>Microbacteriaceae</taxon>
        <taxon>Leucobacter</taxon>
    </lineage>
</organism>
<evidence type="ECO:0000313" key="1">
    <source>
        <dbReference type="EMBL" id="MFD1202359.1"/>
    </source>
</evidence>
<reference evidence="2" key="1">
    <citation type="journal article" date="2019" name="Int. J. Syst. Evol. Microbiol.">
        <title>The Global Catalogue of Microorganisms (GCM) 10K type strain sequencing project: providing services to taxonomists for standard genome sequencing and annotation.</title>
        <authorList>
            <consortium name="The Broad Institute Genomics Platform"/>
            <consortium name="The Broad Institute Genome Sequencing Center for Infectious Disease"/>
            <person name="Wu L."/>
            <person name="Ma J."/>
        </authorList>
    </citation>
    <scope>NUCLEOTIDE SEQUENCE [LARGE SCALE GENOMIC DNA]</scope>
    <source>
        <strain evidence="2">CCUG 50213</strain>
    </source>
</reference>
<name>A0ABW3TQ66_9MICO</name>
<accession>A0ABW3TQ66</accession>
<dbReference type="EMBL" id="JBHTLY010000004">
    <property type="protein sequence ID" value="MFD1202359.1"/>
    <property type="molecule type" value="Genomic_DNA"/>
</dbReference>
<dbReference type="Proteomes" id="UP001597181">
    <property type="component" value="Unassembled WGS sequence"/>
</dbReference>
<comment type="caution">
    <text evidence="1">The sequence shown here is derived from an EMBL/GenBank/DDBJ whole genome shotgun (WGS) entry which is preliminary data.</text>
</comment>
<dbReference type="InterPro" id="IPR036196">
    <property type="entry name" value="Ptyr_pPase_sf"/>
</dbReference>
<evidence type="ECO:0000313" key="2">
    <source>
        <dbReference type="Proteomes" id="UP001597181"/>
    </source>
</evidence>
<protein>
    <submittedName>
        <fullName evidence="1">Low molecular weight phosphatase family protein</fullName>
    </submittedName>
</protein>
<sequence>MIANELGQKSQIAAGLMRALVGEAVAVDSAGTEPGQTVNALAAEVLGERGIEGVERMRLVCDDIRARVEVLARQLVV</sequence>
<gene>
    <name evidence="1" type="ORF">ACFQ3U_10690</name>
</gene>
<dbReference type="SUPFAM" id="SSF52788">
    <property type="entry name" value="Phosphotyrosine protein phosphatases I"/>
    <property type="match status" value="1"/>
</dbReference>
<dbReference type="RefSeq" id="WP_382388862.1">
    <property type="nucleotide sequence ID" value="NZ_BAAAKZ010000010.1"/>
</dbReference>
<keyword evidence="2" id="KW-1185">Reference proteome</keyword>